<proteinExistence type="predicted"/>
<feature type="domain" description="Aminotransferase class V" evidence="1">
    <location>
        <begin position="26"/>
        <end position="265"/>
    </location>
</feature>
<reference evidence="2" key="2">
    <citation type="submission" date="2020-11" db="EMBL/GenBank/DDBJ databases">
        <authorList>
            <consortium name="DOE Joint Genome Institute"/>
            <person name="Kuo A."/>
            <person name="Miyauchi S."/>
            <person name="Kiss E."/>
            <person name="Drula E."/>
            <person name="Kohler A."/>
            <person name="Sanchez-Garcia M."/>
            <person name="Andreopoulos B."/>
            <person name="Barry K.W."/>
            <person name="Bonito G."/>
            <person name="Buee M."/>
            <person name="Carver A."/>
            <person name="Chen C."/>
            <person name="Cichocki N."/>
            <person name="Clum A."/>
            <person name="Culley D."/>
            <person name="Crous P.W."/>
            <person name="Fauchery L."/>
            <person name="Girlanda M."/>
            <person name="Hayes R."/>
            <person name="Keri Z."/>
            <person name="Labutti K."/>
            <person name="Lipzen A."/>
            <person name="Lombard V."/>
            <person name="Magnuson J."/>
            <person name="Maillard F."/>
            <person name="Morin E."/>
            <person name="Murat C."/>
            <person name="Nolan M."/>
            <person name="Ohm R."/>
            <person name="Pangilinan J."/>
            <person name="Pereira M."/>
            <person name="Perotto S."/>
            <person name="Peter M."/>
            <person name="Riley R."/>
            <person name="Sitrit Y."/>
            <person name="Stielow B."/>
            <person name="Szollosi G."/>
            <person name="Zifcakova L."/>
            <person name="Stursova M."/>
            <person name="Spatafora J.W."/>
            <person name="Tedersoo L."/>
            <person name="Vaario L.-M."/>
            <person name="Yamada A."/>
            <person name="Yan M."/>
            <person name="Wang P."/>
            <person name="Xu J."/>
            <person name="Bruns T."/>
            <person name="Baldrian P."/>
            <person name="Vilgalys R."/>
            <person name="Henrissat B."/>
            <person name="Grigoriev I.V."/>
            <person name="Hibbett D."/>
            <person name="Nagy L.G."/>
            <person name="Martin F.M."/>
        </authorList>
    </citation>
    <scope>NUCLEOTIDE SEQUENCE</scope>
    <source>
        <strain evidence="2">UH-Tt-Lm1</strain>
    </source>
</reference>
<dbReference type="InterPro" id="IPR015424">
    <property type="entry name" value="PyrdxlP-dep_Trfase"/>
</dbReference>
<evidence type="ECO:0000313" key="2">
    <source>
        <dbReference type="EMBL" id="KAF9783938.1"/>
    </source>
</evidence>
<dbReference type="PANTHER" id="PTHR43586:SF21">
    <property type="entry name" value="PYRIDOXAL PHOSPHATE (PLP)-DEPENDENT ASPARTATE AMINOTRANSFERASE SUPERFAMILY"/>
    <property type="match status" value="1"/>
</dbReference>
<dbReference type="InterPro" id="IPR015421">
    <property type="entry name" value="PyrdxlP-dep_Trfase_major"/>
</dbReference>
<dbReference type="InterPro" id="IPR015422">
    <property type="entry name" value="PyrdxlP-dep_Trfase_small"/>
</dbReference>
<feature type="domain" description="Aminotransferase class V" evidence="1">
    <location>
        <begin position="332"/>
        <end position="448"/>
    </location>
</feature>
<dbReference type="OrthoDB" id="420046at2759"/>
<protein>
    <submittedName>
        <fullName evidence="2">PLP-dependent transferase</fullName>
    </submittedName>
</protein>
<dbReference type="EMBL" id="WIUZ02000009">
    <property type="protein sequence ID" value="KAF9783938.1"/>
    <property type="molecule type" value="Genomic_DNA"/>
</dbReference>
<dbReference type="Gene3D" id="3.40.640.10">
    <property type="entry name" value="Type I PLP-dependent aspartate aminotransferase-like (Major domain)"/>
    <property type="match status" value="1"/>
</dbReference>
<dbReference type="SUPFAM" id="SSF53383">
    <property type="entry name" value="PLP-dependent transferases"/>
    <property type="match status" value="1"/>
</dbReference>
<evidence type="ECO:0000313" key="3">
    <source>
        <dbReference type="Proteomes" id="UP000736335"/>
    </source>
</evidence>
<dbReference type="AlphaFoldDB" id="A0A9P6HC95"/>
<keyword evidence="3" id="KW-1185">Reference proteome</keyword>
<sequence>MPSEGSLDISKVRSFFPSLSSETPYIYADNAGGSQCCQPVIDRIVDYLSNSNVQPHGDYSMSKISTDRVNLGKETAKILFNASSGHEITFGSSSTILLENLARAVEGDLGGEDEIIVTGEHEANAGPWRRLAKRGGLEVRYWHVTPIKGSSNPYAVAHDVNTLLPLITKNTRIVAITACSNILGSVVDVKSVVKQIRAKVAEKGAKKVEISVDCVAYAPHRKMDVRDWDVEYAVFSFYKRSQVYGPHIAALYTRFSTLPNLTPLTHHSPLPLDKKSYKLMPGGPGHELPYGVTGVLEYLLSISPIPGPTSSASLSEPGSIYCDPETHTRLEATFAAIAKYEHTLVKRMLEQLTSERFAKRGVRIVGEGAASERRQPTIAFVVVNGETGNVISGKDIVRVFDAKGNMGIRYGNFFAYTLDTLNPRVNVNNGLVRISLVHYNTIEEVDRLVEVLDEALGVQLGRQRPRL</sequence>
<dbReference type="Gene3D" id="3.90.1150.10">
    <property type="entry name" value="Aspartate Aminotransferase, domain 1"/>
    <property type="match status" value="1"/>
</dbReference>
<dbReference type="Pfam" id="PF00266">
    <property type="entry name" value="Aminotran_5"/>
    <property type="match status" value="2"/>
</dbReference>
<evidence type="ECO:0000259" key="1">
    <source>
        <dbReference type="Pfam" id="PF00266"/>
    </source>
</evidence>
<dbReference type="GO" id="GO:0016740">
    <property type="term" value="F:transferase activity"/>
    <property type="evidence" value="ECO:0007669"/>
    <property type="project" value="UniProtKB-KW"/>
</dbReference>
<dbReference type="Proteomes" id="UP000736335">
    <property type="component" value="Unassembled WGS sequence"/>
</dbReference>
<dbReference type="InterPro" id="IPR000192">
    <property type="entry name" value="Aminotrans_V_dom"/>
</dbReference>
<comment type="caution">
    <text evidence="2">The sequence shown here is derived from an EMBL/GenBank/DDBJ whole genome shotgun (WGS) entry which is preliminary data.</text>
</comment>
<dbReference type="PANTHER" id="PTHR43586">
    <property type="entry name" value="CYSTEINE DESULFURASE"/>
    <property type="match status" value="1"/>
</dbReference>
<name>A0A9P6HC95_9AGAM</name>
<organism evidence="2 3">
    <name type="scientific">Thelephora terrestris</name>
    <dbReference type="NCBI Taxonomy" id="56493"/>
    <lineage>
        <taxon>Eukaryota</taxon>
        <taxon>Fungi</taxon>
        <taxon>Dikarya</taxon>
        <taxon>Basidiomycota</taxon>
        <taxon>Agaricomycotina</taxon>
        <taxon>Agaricomycetes</taxon>
        <taxon>Thelephorales</taxon>
        <taxon>Thelephoraceae</taxon>
        <taxon>Thelephora</taxon>
    </lineage>
</organism>
<reference evidence="2" key="1">
    <citation type="journal article" date="2020" name="Nat. Commun.">
        <title>Large-scale genome sequencing of mycorrhizal fungi provides insights into the early evolution of symbiotic traits.</title>
        <authorList>
            <person name="Miyauchi S."/>
            <person name="Kiss E."/>
            <person name="Kuo A."/>
            <person name="Drula E."/>
            <person name="Kohler A."/>
            <person name="Sanchez-Garcia M."/>
            <person name="Morin E."/>
            <person name="Andreopoulos B."/>
            <person name="Barry K.W."/>
            <person name="Bonito G."/>
            <person name="Buee M."/>
            <person name="Carver A."/>
            <person name="Chen C."/>
            <person name="Cichocki N."/>
            <person name="Clum A."/>
            <person name="Culley D."/>
            <person name="Crous P.W."/>
            <person name="Fauchery L."/>
            <person name="Girlanda M."/>
            <person name="Hayes R.D."/>
            <person name="Keri Z."/>
            <person name="LaButti K."/>
            <person name="Lipzen A."/>
            <person name="Lombard V."/>
            <person name="Magnuson J."/>
            <person name="Maillard F."/>
            <person name="Murat C."/>
            <person name="Nolan M."/>
            <person name="Ohm R.A."/>
            <person name="Pangilinan J."/>
            <person name="Pereira M.F."/>
            <person name="Perotto S."/>
            <person name="Peter M."/>
            <person name="Pfister S."/>
            <person name="Riley R."/>
            <person name="Sitrit Y."/>
            <person name="Stielow J.B."/>
            <person name="Szollosi G."/>
            <person name="Zifcakova L."/>
            <person name="Stursova M."/>
            <person name="Spatafora J.W."/>
            <person name="Tedersoo L."/>
            <person name="Vaario L.M."/>
            <person name="Yamada A."/>
            <person name="Yan M."/>
            <person name="Wang P."/>
            <person name="Xu J."/>
            <person name="Bruns T."/>
            <person name="Baldrian P."/>
            <person name="Vilgalys R."/>
            <person name="Dunand C."/>
            <person name="Henrissat B."/>
            <person name="Grigoriev I.V."/>
            <person name="Hibbett D."/>
            <person name="Nagy L.G."/>
            <person name="Martin F.M."/>
        </authorList>
    </citation>
    <scope>NUCLEOTIDE SEQUENCE</scope>
    <source>
        <strain evidence="2">UH-Tt-Lm1</strain>
    </source>
</reference>
<keyword evidence="2" id="KW-0808">Transferase</keyword>
<accession>A0A9P6HC95</accession>
<gene>
    <name evidence="2" type="ORF">BJ322DRAFT_886664</name>
</gene>